<comment type="caution">
    <text evidence="3">The sequence shown here is derived from an EMBL/GenBank/DDBJ whole genome shotgun (WGS) entry which is preliminary data.</text>
</comment>
<evidence type="ECO:0000256" key="2">
    <source>
        <dbReference type="SAM" id="SignalP"/>
    </source>
</evidence>
<dbReference type="OrthoDB" id="10262656at2759"/>
<dbReference type="EMBL" id="QGMG01000013">
    <property type="protein sequence ID" value="TVY59109.1"/>
    <property type="molecule type" value="Genomic_DNA"/>
</dbReference>
<dbReference type="Proteomes" id="UP000481288">
    <property type="component" value="Unassembled WGS sequence"/>
</dbReference>
<gene>
    <name evidence="3" type="ORF">LCER1_G000648</name>
</gene>
<evidence type="ECO:0000313" key="4">
    <source>
        <dbReference type="Proteomes" id="UP000481288"/>
    </source>
</evidence>
<feature type="signal peptide" evidence="2">
    <location>
        <begin position="1"/>
        <end position="24"/>
    </location>
</feature>
<accession>A0A7D8UWF2</accession>
<organism evidence="3 4">
    <name type="scientific">Lachnellula cervina</name>
    <dbReference type="NCBI Taxonomy" id="1316786"/>
    <lineage>
        <taxon>Eukaryota</taxon>
        <taxon>Fungi</taxon>
        <taxon>Dikarya</taxon>
        <taxon>Ascomycota</taxon>
        <taxon>Pezizomycotina</taxon>
        <taxon>Leotiomycetes</taxon>
        <taxon>Helotiales</taxon>
        <taxon>Lachnaceae</taxon>
        <taxon>Lachnellula</taxon>
    </lineage>
</organism>
<dbReference type="AlphaFoldDB" id="A0A7D8UWF2"/>
<keyword evidence="4" id="KW-1185">Reference proteome</keyword>
<sequence>MAKPLVKRILLPFALLVLFYTAFRNTPVVPQPSAQYPNLFGEHQEPLHVPINRPFVNKSHTWDHWDAVDVFPTNVESKPVELEIPNQDSKTVRVSTPLILTVPQNSQRSIPQALLGQLECPRAPNRFTNHIRLPNLLYNISMSPRSAVSREERTFWNPTIFALPYWAKNQYIVVSMVTPDGEALRRNVLCEANICHPKSAAPRLAHERPCSEDDLDLLGPNGGLRCVTAPIEVTVPPTPAAKCEGREQVFADIPGFHDPRIFYSGRGEPILILSSQSQYACIGLWAIDLRAVYPDLEGTMASSPKRLGPGPVMSYPTLTELTRSPPSSRRSYEKNWVMFSPSSSSSYLQYELTSSRRTIAQLIGGGLTTPNITDPLEEPCLQDPTMEEIAGSHYNENSAWHQATPSLKLILCSRSNLTCNPEIADTVFFAIIQRKNVNILGLPVRYERYVVVWSAAPPFNMLAVSRHPILMANETTSSWTAEESWDDVPEALLENRPLWGRITYTTTIAYAWGREEKDVREKGTGHLDDDVILSIGVDDEGQAYARVKVSELLQCMRVCPGREQVNLDESED</sequence>
<name>A0A7D8UWF2_9HELO</name>
<feature type="compositionally biased region" description="Polar residues" evidence="1">
    <location>
        <begin position="316"/>
        <end position="328"/>
    </location>
</feature>
<evidence type="ECO:0000313" key="3">
    <source>
        <dbReference type="EMBL" id="TVY59109.1"/>
    </source>
</evidence>
<feature type="region of interest" description="Disordered" evidence="1">
    <location>
        <begin position="304"/>
        <end position="328"/>
    </location>
</feature>
<proteinExistence type="predicted"/>
<protein>
    <submittedName>
        <fullName evidence="3">Uncharacterized protein</fullName>
    </submittedName>
</protein>
<reference evidence="3 4" key="1">
    <citation type="submission" date="2018-05" db="EMBL/GenBank/DDBJ databases">
        <title>Whole genome sequencing for identification of molecular markers to develop diagnostic detection tools for the regulated plant pathogen Lachnellula willkommii.</title>
        <authorList>
            <person name="Giroux E."/>
            <person name="Bilodeau G."/>
        </authorList>
    </citation>
    <scope>NUCLEOTIDE SEQUENCE [LARGE SCALE GENOMIC DNA]</scope>
    <source>
        <strain evidence="3 4">CBS 625.97</strain>
    </source>
</reference>
<feature type="chain" id="PRO_5028831907" evidence="2">
    <location>
        <begin position="25"/>
        <end position="572"/>
    </location>
</feature>
<keyword evidence="2" id="KW-0732">Signal</keyword>
<evidence type="ECO:0000256" key="1">
    <source>
        <dbReference type="SAM" id="MobiDB-lite"/>
    </source>
</evidence>